<evidence type="ECO:0000256" key="1">
    <source>
        <dbReference type="SAM" id="SignalP"/>
    </source>
</evidence>
<evidence type="ECO:0008006" key="3">
    <source>
        <dbReference type="Google" id="ProtNLM"/>
    </source>
</evidence>
<proteinExistence type="predicted"/>
<feature type="chain" id="PRO_5013121421" description="Secreted protein" evidence="1">
    <location>
        <begin position="30"/>
        <end position="91"/>
    </location>
</feature>
<accession>A0A224XRL3</accession>
<evidence type="ECO:0000313" key="2">
    <source>
        <dbReference type="EMBL" id="JAW15137.1"/>
    </source>
</evidence>
<feature type="signal peptide" evidence="1">
    <location>
        <begin position="1"/>
        <end position="29"/>
    </location>
</feature>
<keyword evidence="1" id="KW-0732">Signal</keyword>
<protein>
    <recommendedName>
        <fullName evidence="3">Secreted protein</fullName>
    </recommendedName>
</protein>
<organism evidence="2">
    <name type="scientific">Panstrongylus lignarius</name>
    <dbReference type="NCBI Taxonomy" id="156445"/>
    <lineage>
        <taxon>Eukaryota</taxon>
        <taxon>Metazoa</taxon>
        <taxon>Ecdysozoa</taxon>
        <taxon>Arthropoda</taxon>
        <taxon>Hexapoda</taxon>
        <taxon>Insecta</taxon>
        <taxon>Pterygota</taxon>
        <taxon>Neoptera</taxon>
        <taxon>Paraneoptera</taxon>
        <taxon>Hemiptera</taxon>
        <taxon>Heteroptera</taxon>
        <taxon>Panheteroptera</taxon>
        <taxon>Cimicomorpha</taxon>
        <taxon>Reduviidae</taxon>
        <taxon>Triatominae</taxon>
        <taxon>Panstrongylus</taxon>
    </lineage>
</organism>
<sequence length="91" mass="10487">MRRSPAGTQLVFNMFCMCAVGMFRPVCQCITPAGFPVSTLHCLIPFPTTRYYYYHTFSSYSFYGQCQCRGKTRIGGKELNRRERVDTCSNM</sequence>
<dbReference type="EMBL" id="GFTR01001289">
    <property type="protein sequence ID" value="JAW15137.1"/>
    <property type="molecule type" value="Transcribed_RNA"/>
</dbReference>
<reference evidence="2" key="1">
    <citation type="journal article" date="2018" name="PLoS Negl. Trop. Dis.">
        <title>An insight into the salivary gland and fat body transcriptome of Panstrongylus lignarius (Hemiptera: Heteroptera), the main vector of Chagas disease in Peru.</title>
        <authorList>
            <person name="Nevoa J.C."/>
            <person name="Mendes M.T."/>
            <person name="da Silva M.V."/>
            <person name="Soares S.C."/>
            <person name="Oliveira C.J.F."/>
            <person name="Ribeiro J.M.C."/>
        </authorList>
    </citation>
    <scope>NUCLEOTIDE SEQUENCE</scope>
</reference>
<name>A0A224XRL3_9HEMI</name>
<dbReference type="AlphaFoldDB" id="A0A224XRL3"/>